<evidence type="ECO:0000256" key="1">
    <source>
        <dbReference type="SAM" id="MobiDB-lite"/>
    </source>
</evidence>
<feature type="non-terminal residue" evidence="2">
    <location>
        <position position="1"/>
    </location>
</feature>
<evidence type="ECO:0000313" key="2">
    <source>
        <dbReference type="EMBL" id="EJK57220.1"/>
    </source>
</evidence>
<proteinExistence type="predicted"/>
<dbReference type="EMBL" id="AGNL01029024">
    <property type="protein sequence ID" value="EJK57220.1"/>
    <property type="molecule type" value="Genomic_DNA"/>
</dbReference>
<dbReference type="Proteomes" id="UP000266841">
    <property type="component" value="Unassembled WGS sequence"/>
</dbReference>
<feature type="region of interest" description="Disordered" evidence="1">
    <location>
        <begin position="18"/>
        <end position="39"/>
    </location>
</feature>
<organism evidence="2 3">
    <name type="scientific">Thalassiosira oceanica</name>
    <name type="common">Marine diatom</name>
    <dbReference type="NCBI Taxonomy" id="159749"/>
    <lineage>
        <taxon>Eukaryota</taxon>
        <taxon>Sar</taxon>
        <taxon>Stramenopiles</taxon>
        <taxon>Ochrophyta</taxon>
        <taxon>Bacillariophyta</taxon>
        <taxon>Coscinodiscophyceae</taxon>
        <taxon>Thalassiosirophycidae</taxon>
        <taxon>Thalassiosirales</taxon>
        <taxon>Thalassiosiraceae</taxon>
        <taxon>Thalassiosira</taxon>
    </lineage>
</organism>
<keyword evidence="3" id="KW-1185">Reference proteome</keyword>
<gene>
    <name evidence="2" type="ORF">THAOC_22762</name>
</gene>
<feature type="region of interest" description="Disordered" evidence="1">
    <location>
        <begin position="54"/>
        <end position="81"/>
    </location>
</feature>
<accession>K0RW92</accession>
<reference evidence="2 3" key="1">
    <citation type="journal article" date="2012" name="Genome Biol.">
        <title>Genome and low-iron response of an oceanic diatom adapted to chronic iron limitation.</title>
        <authorList>
            <person name="Lommer M."/>
            <person name="Specht M."/>
            <person name="Roy A.S."/>
            <person name="Kraemer L."/>
            <person name="Andreson R."/>
            <person name="Gutowska M.A."/>
            <person name="Wolf J."/>
            <person name="Bergner S.V."/>
            <person name="Schilhabel M.B."/>
            <person name="Klostermeier U.C."/>
            <person name="Beiko R.G."/>
            <person name="Rosenstiel P."/>
            <person name="Hippler M."/>
            <person name="Laroche J."/>
        </authorList>
    </citation>
    <scope>NUCLEOTIDE SEQUENCE [LARGE SCALE GENOMIC DNA]</scope>
    <source>
        <strain evidence="2 3">CCMP1005</strain>
    </source>
</reference>
<feature type="region of interest" description="Disordered" evidence="1">
    <location>
        <begin position="112"/>
        <end position="220"/>
    </location>
</feature>
<name>K0RW92_THAOC</name>
<dbReference type="AlphaFoldDB" id="K0RW92"/>
<feature type="compositionally biased region" description="Pro residues" evidence="1">
    <location>
        <begin position="19"/>
        <end position="29"/>
    </location>
</feature>
<protein>
    <submittedName>
        <fullName evidence="2">Uncharacterized protein</fullName>
    </submittedName>
</protein>
<feature type="compositionally biased region" description="Basic and acidic residues" evidence="1">
    <location>
        <begin position="54"/>
        <end position="75"/>
    </location>
</feature>
<sequence length="220" mass="23608">PLHPAPIWNFTVGRLDPGLPRPRLPPPSVQSPLSTTDDQDERVVMSTDQRRVMIQDQNPDARRPRADSIVRERGGSTRQENNTIVHARIGIRRSKLLISPAKRPLLARATPICGCTGRRPRSGTPAPAAPTDSPRSHGAPGRNDEVADSQTELGSDPAPGRPSQSVGAHQRHAAAARVSERRQPDSKPPQRPTQHSGPAGADSRRVAPGNGGGSSRQQSK</sequence>
<evidence type="ECO:0000313" key="3">
    <source>
        <dbReference type="Proteomes" id="UP000266841"/>
    </source>
</evidence>
<comment type="caution">
    <text evidence="2">The sequence shown here is derived from an EMBL/GenBank/DDBJ whole genome shotgun (WGS) entry which is preliminary data.</text>
</comment>